<feature type="region of interest" description="Disordered" evidence="4">
    <location>
        <begin position="172"/>
        <end position="308"/>
    </location>
</feature>
<feature type="compositionally biased region" description="Acidic residues" evidence="4">
    <location>
        <begin position="210"/>
        <end position="269"/>
    </location>
</feature>
<dbReference type="OrthoDB" id="361797at2759"/>
<dbReference type="InterPro" id="IPR016024">
    <property type="entry name" value="ARM-type_fold"/>
</dbReference>
<evidence type="ECO:0000256" key="4">
    <source>
        <dbReference type="SAM" id="MobiDB-lite"/>
    </source>
</evidence>
<dbReference type="Pfam" id="PF02847">
    <property type="entry name" value="MA3"/>
    <property type="match status" value="1"/>
</dbReference>
<feature type="compositionally biased region" description="Basic and acidic residues" evidence="4">
    <location>
        <begin position="42"/>
        <end position="53"/>
    </location>
</feature>
<feature type="compositionally biased region" description="Basic and acidic residues" evidence="4">
    <location>
        <begin position="1"/>
        <end position="11"/>
    </location>
</feature>
<dbReference type="Gene3D" id="1.25.40.180">
    <property type="match status" value="1"/>
</dbReference>
<dbReference type="InterPro" id="IPR003891">
    <property type="entry name" value="Initiation_fac_eIF4g_MI"/>
</dbReference>
<evidence type="ECO:0000313" key="6">
    <source>
        <dbReference type="EMBL" id="KAF1983497.1"/>
    </source>
</evidence>
<feature type="region of interest" description="Disordered" evidence="4">
    <location>
        <begin position="1"/>
        <end position="144"/>
    </location>
</feature>
<dbReference type="SUPFAM" id="SSF48371">
    <property type="entry name" value="ARM repeat"/>
    <property type="match status" value="1"/>
</dbReference>
<dbReference type="InterPro" id="IPR050781">
    <property type="entry name" value="CWC22_splicing_factor"/>
</dbReference>
<feature type="compositionally biased region" description="Low complexity" evidence="4">
    <location>
        <begin position="173"/>
        <end position="185"/>
    </location>
</feature>
<reference evidence="6" key="1">
    <citation type="journal article" date="2020" name="Stud. Mycol.">
        <title>101 Dothideomycetes genomes: a test case for predicting lifestyles and emergence of pathogens.</title>
        <authorList>
            <person name="Haridas S."/>
            <person name="Albert R."/>
            <person name="Binder M."/>
            <person name="Bloem J."/>
            <person name="Labutti K."/>
            <person name="Salamov A."/>
            <person name="Andreopoulos B."/>
            <person name="Baker S."/>
            <person name="Barry K."/>
            <person name="Bills G."/>
            <person name="Bluhm B."/>
            <person name="Cannon C."/>
            <person name="Castanera R."/>
            <person name="Culley D."/>
            <person name="Daum C."/>
            <person name="Ezra D."/>
            <person name="Gonzalez J."/>
            <person name="Henrissat B."/>
            <person name="Kuo A."/>
            <person name="Liang C."/>
            <person name="Lipzen A."/>
            <person name="Lutzoni F."/>
            <person name="Magnuson J."/>
            <person name="Mondo S."/>
            <person name="Nolan M."/>
            <person name="Ohm R."/>
            <person name="Pangilinan J."/>
            <person name="Park H.-J."/>
            <person name="Ramirez L."/>
            <person name="Alfaro M."/>
            <person name="Sun H."/>
            <person name="Tritt A."/>
            <person name="Yoshinaga Y."/>
            <person name="Zwiers L.-H."/>
            <person name="Turgeon B."/>
            <person name="Goodwin S."/>
            <person name="Spatafora J."/>
            <person name="Crous P."/>
            <person name="Grigoriev I."/>
        </authorList>
    </citation>
    <scope>NUCLEOTIDE SEQUENCE</scope>
    <source>
        <strain evidence="6">CBS 113979</strain>
    </source>
</reference>
<dbReference type="PANTHER" id="PTHR18034:SF4">
    <property type="entry name" value="NUCLEOLAR MIF4G DOMAIN-CONTAINING PROTEIN 1"/>
    <property type="match status" value="1"/>
</dbReference>
<dbReference type="SMART" id="SM00544">
    <property type="entry name" value="MA3"/>
    <property type="match status" value="1"/>
</dbReference>
<dbReference type="GO" id="GO:0003723">
    <property type="term" value="F:RNA binding"/>
    <property type="evidence" value="ECO:0007669"/>
    <property type="project" value="InterPro"/>
</dbReference>
<dbReference type="Proteomes" id="UP000800041">
    <property type="component" value="Unassembled WGS sequence"/>
</dbReference>
<evidence type="ECO:0000256" key="2">
    <source>
        <dbReference type="ARBA" id="ARBA00006856"/>
    </source>
</evidence>
<evidence type="ECO:0000256" key="3">
    <source>
        <dbReference type="ARBA" id="ARBA00023242"/>
    </source>
</evidence>
<proteinExistence type="inferred from homology"/>
<comment type="subcellular location">
    <subcellularLocation>
        <location evidence="1">Nucleus</location>
        <location evidence="1">Nucleolus</location>
    </subcellularLocation>
</comment>
<evidence type="ECO:0000256" key="1">
    <source>
        <dbReference type="ARBA" id="ARBA00004604"/>
    </source>
</evidence>
<keyword evidence="7" id="KW-1185">Reference proteome</keyword>
<dbReference type="PANTHER" id="PTHR18034">
    <property type="entry name" value="CELL CYCLE CONTROL PROTEIN CWF22-RELATED"/>
    <property type="match status" value="1"/>
</dbReference>
<dbReference type="PROSITE" id="PS51366">
    <property type="entry name" value="MI"/>
    <property type="match status" value="1"/>
</dbReference>
<feature type="region of interest" description="Disordered" evidence="4">
    <location>
        <begin position="576"/>
        <end position="598"/>
    </location>
</feature>
<evidence type="ECO:0000313" key="7">
    <source>
        <dbReference type="Proteomes" id="UP000800041"/>
    </source>
</evidence>
<comment type="similarity">
    <text evidence="2">Belongs to the CWC22 family.</text>
</comment>
<dbReference type="EMBL" id="ML977174">
    <property type="protein sequence ID" value="KAF1983497.1"/>
    <property type="molecule type" value="Genomic_DNA"/>
</dbReference>
<organism evidence="6 7">
    <name type="scientific">Aulographum hederae CBS 113979</name>
    <dbReference type="NCBI Taxonomy" id="1176131"/>
    <lineage>
        <taxon>Eukaryota</taxon>
        <taxon>Fungi</taxon>
        <taxon>Dikarya</taxon>
        <taxon>Ascomycota</taxon>
        <taxon>Pezizomycotina</taxon>
        <taxon>Dothideomycetes</taxon>
        <taxon>Pleosporomycetidae</taxon>
        <taxon>Aulographales</taxon>
        <taxon>Aulographaceae</taxon>
    </lineage>
</organism>
<feature type="compositionally biased region" description="Basic and acidic residues" evidence="4">
    <location>
        <begin position="576"/>
        <end position="591"/>
    </location>
</feature>
<protein>
    <recommendedName>
        <fullName evidence="5">MI domain-containing protein</fullName>
    </recommendedName>
</protein>
<dbReference type="Pfam" id="PF02854">
    <property type="entry name" value="MIF4G"/>
    <property type="match status" value="1"/>
</dbReference>
<name>A0A6G1GRV4_9PEZI</name>
<feature type="compositionally biased region" description="Basic and acidic residues" evidence="4">
    <location>
        <begin position="95"/>
        <end position="113"/>
    </location>
</feature>
<dbReference type="AlphaFoldDB" id="A0A6G1GRV4"/>
<dbReference type="InterPro" id="IPR003890">
    <property type="entry name" value="MIF4G-like_typ-3"/>
</dbReference>
<accession>A0A6G1GRV4</accession>
<feature type="compositionally biased region" description="Acidic residues" evidence="4">
    <location>
        <begin position="70"/>
        <end position="84"/>
    </location>
</feature>
<evidence type="ECO:0000259" key="5">
    <source>
        <dbReference type="PROSITE" id="PS51366"/>
    </source>
</evidence>
<keyword evidence="3" id="KW-0539">Nucleus</keyword>
<dbReference type="GO" id="GO:0042274">
    <property type="term" value="P:ribosomal small subunit biogenesis"/>
    <property type="evidence" value="ECO:0007669"/>
    <property type="project" value="TreeGrafter"/>
</dbReference>
<dbReference type="SMART" id="SM00543">
    <property type="entry name" value="MIF4G"/>
    <property type="match status" value="1"/>
</dbReference>
<gene>
    <name evidence="6" type="ORF">K402DRAFT_465878</name>
</gene>
<dbReference type="GO" id="GO:0005730">
    <property type="term" value="C:nucleolus"/>
    <property type="evidence" value="ECO:0007669"/>
    <property type="project" value="UniProtKB-SubCell"/>
</dbReference>
<feature type="domain" description="MI" evidence="5">
    <location>
        <begin position="621"/>
        <end position="754"/>
    </location>
</feature>
<sequence length="870" mass="97307">MSYDSVKRPELPQKLLDQIGGVPKAKPKYNGRVSKYSSKPLGRKEQRKADRQQKKTVRNQPRNARKHIDAEEESEEDSDEDPEEAPVAPVRKSKTKADPEVKPLKSILKKPDQTTKAARAQQEGSASPPPRVSKAVKSKLAEDDDEIAALEKKLGLKGKKNLPKAFADDGLDELLNGLDGADLNGQSDGKRKRSDYDEYLQRKRQKANSESEESGSEEDEDEDGVDLLDRDDEEMELDSDAGMGDEDIPSLVSDQDEDEFEGFDSEASEPEPVPKKRENPYIAPVSNPQPAGKYVPPSKRGPPSSDAEALQRLRRQLQGLINKLSEANIHSILKDVEGVYQNNPRQYVSSTIIDILIDSVSDRITLSDTFMILHAGFVAALYKIIGTDFGAQVIERIVSEIDEHYRGAKSASDGGKVVMNLISLLAFLYTFHVVGCNLIFDYIRLFLEGLSDENTDLLLKIVRNCGQSLRSDDPSALKDIVILLQKAVSEAGDSVSVKTKFTVEFINDLKNNRQRAGVAASAMMAEHSIRMKKTLGSLNSRTVRASEPLRIGLADIRNTEKKGKWWLVGASWQDPNKHSTERAARNDKDTSKDDEEEIEALEGSTDVNLLRLAKEYRMNTDIRRAIFITILSSSDYKDAYNRILKLKLRKRQELEIPRVLVQCAGSEKTYNPFYTLIAKKFCSEHRMRFAFQGCLWDLFRSMGEKHDEDEGDMDEEEDSGDEMDVRKIVNLARMFGALIADGCMAITMLKPLNFAFLQPKTITFVEVLIITLILQSQKGAKDKDKSSKTAKGSKDHPDPARLTNIILRVKETQELAPGLQYFLEKKLVGHADALVDTKADMRTVKWGLEVIGKTLFEVIVNSRAGDQDGA</sequence>